<evidence type="ECO:0000313" key="1">
    <source>
        <dbReference type="EMBL" id="KAJ3811257.1"/>
    </source>
</evidence>
<protein>
    <submittedName>
        <fullName evidence="1">AhpC/TSA antioxidant enzyme-domain-containing protein</fullName>
    </submittedName>
</protein>
<dbReference type="Proteomes" id="UP001163835">
    <property type="component" value="Unassembled WGS sequence"/>
</dbReference>
<evidence type="ECO:0000313" key="2">
    <source>
        <dbReference type="Proteomes" id="UP001163835"/>
    </source>
</evidence>
<name>A0ACC1U2I4_9AGAR</name>
<comment type="caution">
    <text evidence="1">The sequence shown here is derived from an EMBL/GenBank/DDBJ whole genome shotgun (WGS) entry which is preliminary data.</text>
</comment>
<accession>A0ACC1U2I4</accession>
<reference evidence="1" key="1">
    <citation type="submission" date="2022-09" db="EMBL/GenBank/DDBJ databases">
        <title>A Global Phylogenomic Analysis of the Shiitake Genus Lentinula.</title>
        <authorList>
            <consortium name="DOE Joint Genome Institute"/>
            <person name="Sierra-Patev S."/>
            <person name="Min B."/>
            <person name="Naranjo-Ortiz M."/>
            <person name="Looney B."/>
            <person name="Konkel Z."/>
            <person name="Slot J.C."/>
            <person name="Sakamoto Y."/>
            <person name="Steenwyk J.L."/>
            <person name="Rokas A."/>
            <person name="Carro J."/>
            <person name="Camarero S."/>
            <person name="Ferreira P."/>
            <person name="Molpeceres G."/>
            <person name="Ruiz-Duenas F.J."/>
            <person name="Serrano A."/>
            <person name="Henrissat B."/>
            <person name="Drula E."/>
            <person name="Hughes K.W."/>
            <person name="Mata J.L."/>
            <person name="Ishikawa N.K."/>
            <person name="Vargas-Isla R."/>
            <person name="Ushijima S."/>
            <person name="Smith C.A."/>
            <person name="Ahrendt S."/>
            <person name="Andreopoulos W."/>
            <person name="He G."/>
            <person name="Labutti K."/>
            <person name="Lipzen A."/>
            <person name="Ng V."/>
            <person name="Riley R."/>
            <person name="Sandor L."/>
            <person name="Barry K."/>
            <person name="Martinez A.T."/>
            <person name="Xiao Y."/>
            <person name="Gibbons J.G."/>
            <person name="Terashima K."/>
            <person name="Grigoriev I.V."/>
            <person name="Hibbett D.S."/>
        </authorList>
    </citation>
    <scope>NUCLEOTIDE SEQUENCE</scope>
    <source>
        <strain evidence="1">TMI1499</strain>
    </source>
</reference>
<keyword evidence="2" id="KW-1185">Reference proteome</keyword>
<dbReference type="EMBL" id="MU795066">
    <property type="protein sequence ID" value="KAJ3811257.1"/>
    <property type="molecule type" value="Genomic_DNA"/>
</dbReference>
<sequence>MSTSIPDTETLSKLSHLEVLDVSGNKVPFGSLFENQTVIVVFIRHFFCGLYVSQLSSEYQKLSQVLEEANVGIIAIGCGDWQPIEKYSDITGFPSSKIFADPSLSVFHGLGMDMQTLARTPTGDKRASYLTEGIIKGSLWSIWRALKNPRLIGKQGNIAQLGGEFILGPGNRCIFAHRMQHTEDREWLFAMERNFSTEILVHRCGNFGVARRSGFSFSFHRHH</sequence>
<gene>
    <name evidence="1" type="ORF">F5876DRAFT_40015</name>
</gene>
<organism evidence="1 2">
    <name type="scientific">Lentinula aff. lateritia</name>
    <dbReference type="NCBI Taxonomy" id="2804960"/>
    <lineage>
        <taxon>Eukaryota</taxon>
        <taxon>Fungi</taxon>
        <taxon>Dikarya</taxon>
        <taxon>Basidiomycota</taxon>
        <taxon>Agaricomycotina</taxon>
        <taxon>Agaricomycetes</taxon>
        <taxon>Agaricomycetidae</taxon>
        <taxon>Agaricales</taxon>
        <taxon>Marasmiineae</taxon>
        <taxon>Omphalotaceae</taxon>
        <taxon>Lentinula</taxon>
    </lineage>
</organism>
<proteinExistence type="predicted"/>